<gene>
    <name evidence="2" type="ORF">ETE64_22800</name>
    <name evidence="4" type="ORF">ETH36_22465</name>
    <name evidence="3" type="ORF">ETH48_11940</name>
    <name evidence="1" type="ORF">GJJ18_03700</name>
</gene>
<evidence type="ECO:0000313" key="3">
    <source>
        <dbReference type="EMBL" id="TCY38291.1"/>
    </source>
</evidence>
<name>A0A483RPM1_KLEPN</name>
<accession>A0A483RPM1</accession>
<protein>
    <submittedName>
        <fullName evidence="3">Pyridine nucleotide-disulfide oxidoreductase</fullName>
    </submittedName>
</protein>
<dbReference type="EMBL" id="SDDE01000014">
    <property type="protein sequence ID" value="TCY38291.1"/>
    <property type="molecule type" value="Genomic_DNA"/>
</dbReference>
<evidence type="ECO:0000313" key="1">
    <source>
        <dbReference type="EMBL" id="MRL34532.1"/>
    </source>
</evidence>
<sequence length="50" mass="5117">MNGARLIARPSAHSVLFETADGGGVVYWQKLILCCSAGSASPRPSTVPSG</sequence>
<dbReference type="EMBL" id="SDDG01000065">
    <property type="protein sequence ID" value="TCY80061.1"/>
    <property type="molecule type" value="Genomic_DNA"/>
</dbReference>
<reference evidence="3" key="1">
    <citation type="submission" date="2019-01" db="EMBL/GenBank/DDBJ databases">
        <authorList>
            <person name="Lista F."/>
            <person name="Anselmo A."/>
        </authorList>
    </citation>
    <scope>NUCLEOTIDE SEQUENCE</scope>
    <source>
        <strain evidence="2">10S</strain>
        <strain evidence="4">15R</strain>
        <strain evidence="3">17R</strain>
    </source>
</reference>
<dbReference type="RefSeq" id="WP_029498305.1">
    <property type="nucleotide sequence ID" value="NZ_BGNN01000009.1"/>
</dbReference>
<dbReference type="EMBL" id="SDCM01000055">
    <property type="protein sequence ID" value="TCX64053.1"/>
    <property type="molecule type" value="Genomic_DNA"/>
</dbReference>
<evidence type="ECO:0000313" key="2">
    <source>
        <dbReference type="EMBL" id="TCX64053.1"/>
    </source>
</evidence>
<dbReference type="EMBL" id="WJWF01000003">
    <property type="protein sequence ID" value="MRL34532.1"/>
    <property type="molecule type" value="Genomic_DNA"/>
</dbReference>
<reference evidence="1" key="2">
    <citation type="submission" date="2019-10" db="EMBL/GenBank/DDBJ databases">
        <title>Molecular typing, antibiotic resistance determination and virulence profiling for 36 multidrug-resistant clinical Klebsiella pneumoniae isolates using second- and third-generation sequencing.</title>
        <authorList>
            <person name="Shelenkov A."/>
            <person name="Mikhaylova Y."/>
            <person name="Yanushevich Y."/>
            <person name="Samoilov A."/>
            <person name="Petrova L."/>
            <person name="Fomina V."/>
            <person name="Gusarov V."/>
            <person name="Zamyatin M."/>
            <person name="Shagin D."/>
        </authorList>
    </citation>
    <scope>NUCLEOTIDE SEQUENCE [LARGE SCALE GENOMIC DNA]</scope>
    <source>
        <strain evidence="1">CriePir115</strain>
    </source>
</reference>
<proteinExistence type="predicted"/>
<comment type="caution">
    <text evidence="3">The sequence shown here is derived from an EMBL/GenBank/DDBJ whole genome shotgun (WGS) entry which is preliminary data.</text>
</comment>
<organism evidence="3">
    <name type="scientific">Klebsiella pneumoniae</name>
    <dbReference type="NCBI Taxonomy" id="573"/>
    <lineage>
        <taxon>Bacteria</taxon>
        <taxon>Pseudomonadati</taxon>
        <taxon>Pseudomonadota</taxon>
        <taxon>Gammaproteobacteria</taxon>
        <taxon>Enterobacterales</taxon>
        <taxon>Enterobacteriaceae</taxon>
        <taxon>Klebsiella/Raoultella group</taxon>
        <taxon>Klebsiella</taxon>
        <taxon>Klebsiella pneumoniae complex</taxon>
    </lineage>
</organism>
<dbReference type="AlphaFoldDB" id="A0A483RPM1"/>
<evidence type="ECO:0000313" key="4">
    <source>
        <dbReference type="EMBL" id="TCY80061.1"/>
    </source>
</evidence>